<evidence type="ECO:0000256" key="2">
    <source>
        <dbReference type="ARBA" id="ARBA00006275"/>
    </source>
</evidence>
<dbReference type="InterPro" id="IPR011990">
    <property type="entry name" value="TPR-like_helical_dom_sf"/>
</dbReference>
<gene>
    <name evidence="9" type="ORF">KEM09_02080</name>
</gene>
<accession>A0ABS5K732</accession>
<evidence type="ECO:0000313" key="9">
    <source>
        <dbReference type="EMBL" id="MBS2210168.1"/>
    </source>
</evidence>
<dbReference type="Proteomes" id="UP000721861">
    <property type="component" value="Unassembled WGS sequence"/>
</dbReference>
<keyword evidence="10" id="KW-1185">Reference proteome</keyword>
<keyword evidence="4" id="KW-0472">Membrane</keyword>
<evidence type="ECO:0000256" key="5">
    <source>
        <dbReference type="ARBA" id="ARBA00023237"/>
    </source>
</evidence>
<dbReference type="CDD" id="cd08977">
    <property type="entry name" value="SusD"/>
    <property type="match status" value="1"/>
</dbReference>
<feature type="signal peptide" evidence="6">
    <location>
        <begin position="1"/>
        <end position="23"/>
    </location>
</feature>
<feature type="domain" description="SusD-like N-terminal" evidence="8">
    <location>
        <begin position="75"/>
        <end position="217"/>
    </location>
</feature>
<evidence type="ECO:0000256" key="3">
    <source>
        <dbReference type="ARBA" id="ARBA00022729"/>
    </source>
</evidence>
<evidence type="ECO:0000313" key="10">
    <source>
        <dbReference type="Proteomes" id="UP000721861"/>
    </source>
</evidence>
<evidence type="ECO:0000259" key="7">
    <source>
        <dbReference type="Pfam" id="PF07980"/>
    </source>
</evidence>
<reference evidence="9 10" key="1">
    <citation type="journal article" date="2014" name="Int. J. Syst. Evol. Microbiol.">
        <title>Carboxylicivirga gen. nov. in the family Marinilabiliaceae with two novel species, Carboxylicivirga mesophila sp. nov. and Carboxylicivirga taeanensis sp. nov., and reclassification of Cytophaga fermentans as Saccharicrinis fermentans gen. nov., comb. nov.</title>
        <authorList>
            <person name="Yang S.H."/>
            <person name="Seo H.S."/>
            <person name="Woo J.H."/>
            <person name="Oh H.M."/>
            <person name="Jang H."/>
            <person name="Lee J.H."/>
            <person name="Kim S.J."/>
            <person name="Kwon K.K."/>
        </authorList>
    </citation>
    <scope>NUCLEOTIDE SEQUENCE [LARGE SCALE GENOMIC DNA]</scope>
    <source>
        <strain evidence="9 10">JCM 18290</strain>
    </source>
</reference>
<dbReference type="Gene3D" id="1.25.40.390">
    <property type="match status" value="1"/>
</dbReference>
<evidence type="ECO:0000256" key="6">
    <source>
        <dbReference type="SAM" id="SignalP"/>
    </source>
</evidence>
<dbReference type="PROSITE" id="PS51257">
    <property type="entry name" value="PROKAR_LIPOPROTEIN"/>
    <property type="match status" value="1"/>
</dbReference>
<evidence type="ECO:0000259" key="8">
    <source>
        <dbReference type="Pfam" id="PF14322"/>
    </source>
</evidence>
<comment type="caution">
    <text evidence="9">The sequence shown here is derived from an EMBL/GenBank/DDBJ whole genome shotgun (WGS) entry which is preliminary data.</text>
</comment>
<dbReference type="InterPro" id="IPR012944">
    <property type="entry name" value="SusD_RagB_dom"/>
</dbReference>
<evidence type="ECO:0000256" key="4">
    <source>
        <dbReference type="ARBA" id="ARBA00023136"/>
    </source>
</evidence>
<keyword evidence="3 6" id="KW-0732">Signal</keyword>
<dbReference type="RefSeq" id="WP_212224689.1">
    <property type="nucleotide sequence ID" value="NZ_JAGUCN010000001.1"/>
</dbReference>
<sequence length="455" mass="50900">MKNRNIITAFLAGMLLMSSCSLDIEPTDSISSDKAFETIEDLEKGLVGVMGTYGGHGIVGMSDWASDDLRYSLSNTGQGVQVHNWTYNASTGDLSGTWNGNATLVDRANRILEVAERFDAEDEDVKRIKAELIFTRAYAHFEIVRLYCKNYDSNDPLGIPYKYEAGVESPARLPQGVVYENILGDIDAALPSLPDEAEGSYFATKAAAYALKARVGLYMRNWDLAIEAADKCLETGVRLANRDEYTGVWDDAVTEGVEVIFKLFRENGTLGDYYTRSSNGDIFFHPSYDLMNQYEEGDIRALAFFGKNSGGQDVVIKHDGRPNDKPNVVDLKVFRVSELVLIKAEAYIAKDMLDEAASELNNLRSQRMVNPVLLSFNTAAEAMEALQLERRRELAYEGHRFYDLKRWNLGVSRLDEDSETTAKNLPAGDYRFVFPIPQQEIFANDNMVQNGGYTE</sequence>
<dbReference type="InterPro" id="IPR033985">
    <property type="entry name" value="SusD-like_N"/>
</dbReference>
<protein>
    <submittedName>
        <fullName evidence="9">RagB/SusD family nutrient uptake outer membrane protein</fullName>
    </submittedName>
</protein>
<evidence type="ECO:0000256" key="1">
    <source>
        <dbReference type="ARBA" id="ARBA00004442"/>
    </source>
</evidence>
<organism evidence="9 10">
    <name type="scientific">Carboxylicivirga mesophila</name>
    <dbReference type="NCBI Taxonomy" id="1166478"/>
    <lineage>
        <taxon>Bacteria</taxon>
        <taxon>Pseudomonadati</taxon>
        <taxon>Bacteroidota</taxon>
        <taxon>Bacteroidia</taxon>
        <taxon>Marinilabiliales</taxon>
        <taxon>Marinilabiliaceae</taxon>
        <taxon>Carboxylicivirga</taxon>
    </lineage>
</organism>
<dbReference type="Pfam" id="PF07980">
    <property type="entry name" value="SusD_RagB"/>
    <property type="match status" value="1"/>
</dbReference>
<name>A0ABS5K732_9BACT</name>
<keyword evidence="5" id="KW-0998">Cell outer membrane</keyword>
<dbReference type="SUPFAM" id="SSF48452">
    <property type="entry name" value="TPR-like"/>
    <property type="match status" value="1"/>
</dbReference>
<proteinExistence type="inferred from homology"/>
<feature type="domain" description="RagB/SusD" evidence="7">
    <location>
        <begin position="330"/>
        <end position="453"/>
    </location>
</feature>
<dbReference type="EMBL" id="JAGUCN010000001">
    <property type="protein sequence ID" value="MBS2210168.1"/>
    <property type="molecule type" value="Genomic_DNA"/>
</dbReference>
<dbReference type="Pfam" id="PF14322">
    <property type="entry name" value="SusD-like_3"/>
    <property type="match status" value="1"/>
</dbReference>
<feature type="chain" id="PRO_5045403267" evidence="6">
    <location>
        <begin position="24"/>
        <end position="455"/>
    </location>
</feature>
<comment type="subcellular location">
    <subcellularLocation>
        <location evidence="1">Cell outer membrane</location>
    </subcellularLocation>
</comment>
<comment type="similarity">
    <text evidence="2">Belongs to the SusD family.</text>
</comment>